<dbReference type="EMBL" id="MOBY01000003">
    <property type="protein sequence ID" value="RON96507.1"/>
    <property type="molecule type" value="Genomic_DNA"/>
</dbReference>
<reference evidence="1 2" key="1">
    <citation type="submission" date="2016-10" db="EMBL/GenBank/DDBJ databases">
        <title>Comparative genome analysis of multiple Pseudomonas spp. focuses on biocontrol and plant growth promoting traits.</title>
        <authorList>
            <person name="Tao X.-Y."/>
            <person name="Taylor C.G."/>
        </authorList>
    </citation>
    <scope>NUCLEOTIDE SEQUENCE [LARGE SCALE GENOMIC DNA]</scope>
    <source>
        <strain evidence="1 2">2F9</strain>
    </source>
</reference>
<proteinExistence type="predicted"/>
<dbReference type="Proteomes" id="UP000283650">
    <property type="component" value="Unassembled WGS sequence"/>
</dbReference>
<evidence type="ECO:0000313" key="1">
    <source>
        <dbReference type="EMBL" id="RON96507.1"/>
    </source>
</evidence>
<sequence>MTGRKLQRAFARESRGARGEIQLFRAFIRAFNSLGPDALAQEYHGSRYQVKFREGRGAGRPIPRCELCDVLIVHYQADNPSAARMTFNQAKVTTNPIGCRTPSKVPGQSNFMANMEQWDLLSNCPSIHPATKTFHPPVDLLSSAILPSVGTFGVFYPVRDRFDFAYFIASELSPLAVSPNRQGTLQWKHAMNASRIIAGYEEVTGTCCLQAFGSALEKGLIGTPIQPLLYGTAESIPMRGWLTKVLTSLRIAHPNSDLPRELLMGLELGGNAEGQIPMRYAGDAAPPRAVILVRTKGADYPL</sequence>
<name>A0A423NE54_PSEFL</name>
<organism evidence="1 2">
    <name type="scientific">Pseudomonas fluorescens</name>
    <dbReference type="NCBI Taxonomy" id="294"/>
    <lineage>
        <taxon>Bacteria</taxon>
        <taxon>Pseudomonadati</taxon>
        <taxon>Pseudomonadota</taxon>
        <taxon>Gammaproteobacteria</taxon>
        <taxon>Pseudomonadales</taxon>
        <taxon>Pseudomonadaceae</taxon>
        <taxon>Pseudomonas</taxon>
    </lineage>
</organism>
<comment type="caution">
    <text evidence="1">The sequence shown here is derived from an EMBL/GenBank/DDBJ whole genome shotgun (WGS) entry which is preliminary data.</text>
</comment>
<gene>
    <name evidence="1" type="ORF">BK672_08050</name>
</gene>
<dbReference type="AlphaFoldDB" id="A0A423NE54"/>
<accession>A0A423NE54</accession>
<protein>
    <submittedName>
        <fullName evidence="1">Uncharacterized protein</fullName>
    </submittedName>
</protein>
<evidence type="ECO:0000313" key="2">
    <source>
        <dbReference type="Proteomes" id="UP000283650"/>
    </source>
</evidence>